<evidence type="ECO:0000313" key="3">
    <source>
        <dbReference type="EMBL" id="AKB12965.1"/>
    </source>
</evidence>
<dbReference type="GeneID" id="69042767"/>
<dbReference type="GO" id="GO:0016020">
    <property type="term" value="C:membrane"/>
    <property type="evidence" value="ECO:0007669"/>
    <property type="project" value="InterPro"/>
</dbReference>
<proteinExistence type="predicted"/>
<sequence>MFLEGKKPHFAVIAGCIFYGMNGLFIDRIHGMSIAPIIFYRLFFGLLFLFIYIAARGKTSDLKLKKRKGSLLLQGVLVVACMLLYFTCLKITCVSIAILLQYTAPFYVMLASPLILNEKIRKESISVLFIAITGVFLIVKPEVFRA</sequence>
<protein>
    <submittedName>
        <fullName evidence="3">Integral membrane protein</fullName>
    </submittedName>
</protein>
<feature type="transmembrane region" description="Helical" evidence="1">
    <location>
        <begin position="76"/>
        <end position="100"/>
    </location>
</feature>
<dbReference type="HOGENOM" id="CLU_1773228_0_0_2"/>
<dbReference type="InterPro" id="IPR000620">
    <property type="entry name" value="EamA_dom"/>
</dbReference>
<dbReference type="KEGG" id="mthr:MSTHT_1207"/>
<keyword evidence="1" id="KW-0472">Membrane</keyword>
<keyword evidence="1" id="KW-0812">Transmembrane</keyword>
<feature type="domain" description="EamA" evidence="2">
    <location>
        <begin position="9"/>
        <end position="139"/>
    </location>
</feature>
<reference evidence="3 4" key="1">
    <citation type="submission" date="2014-07" db="EMBL/GenBank/DDBJ databases">
        <title>Methanogenic archaea and the global carbon cycle.</title>
        <authorList>
            <person name="Henriksen J.R."/>
            <person name="Luke J."/>
            <person name="Reinhart S."/>
            <person name="Benedict M.N."/>
            <person name="Youngblut N.D."/>
            <person name="Metcalf M.E."/>
            <person name="Whitaker R.J."/>
            <person name="Metcalf W.W."/>
        </authorList>
    </citation>
    <scope>NUCLEOTIDE SEQUENCE [LARGE SCALE GENOMIC DNA]</scope>
    <source>
        <strain evidence="4">ATCC 43570 / DSM 1825 / OCM 12 / VKM B-1830 / TM-1</strain>
    </source>
</reference>
<feature type="transmembrane region" description="Helical" evidence="1">
    <location>
        <begin position="38"/>
        <end position="55"/>
    </location>
</feature>
<gene>
    <name evidence="3" type="ORF">MSTHT_1207</name>
</gene>
<name>A0A0E3NBZ7_METTT</name>
<evidence type="ECO:0000313" key="4">
    <source>
        <dbReference type="Proteomes" id="UP000066529"/>
    </source>
</evidence>
<dbReference type="Proteomes" id="UP000066529">
    <property type="component" value="Chromosome"/>
</dbReference>
<dbReference type="InterPro" id="IPR037185">
    <property type="entry name" value="EmrE-like"/>
</dbReference>
<dbReference type="PATRIC" id="fig|523844.20.peg.1528"/>
<dbReference type="PANTHER" id="PTHR22911">
    <property type="entry name" value="ACYL-MALONYL CONDENSING ENZYME-RELATED"/>
    <property type="match status" value="1"/>
</dbReference>
<keyword evidence="1" id="KW-1133">Transmembrane helix</keyword>
<dbReference type="Pfam" id="PF00892">
    <property type="entry name" value="EamA"/>
    <property type="match status" value="1"/>
</dbReference>
<evidence type="ECO:0000256" key="1">
    <source>
        <dbReference type="SAM" id="Phobius"/>
    </source>
</evidence>
<feature type="transmembrane region" description="Helical" evidence="1">
    <location>
        <begin position="9"/>
        <end position="26"/>
    </location>
</feature>
<evidence type="ECO:0000259" key="2">
    <source>
        <dbReference type="Pfam" id="PF00892"/>
    </source>
</evidence>
<dbReference type="STRING" id="523844.MSTHT_1207"/>
<feature type="transmembrane region" description="Helical" evidence="1">
    <location>
        <begin position="120"/>
        <end position="139"/>
    </location>
</feature>
<dbReference type="RefSeq" id="WP_231588217.1">
    <property type="nucleotide sequence ID" value="NZ_CP009501.1"/>
</dbReference>
<dbReference type="EMBL" id="CP009501">
    <property type="protein sequence ID" value="AKB12965.1"/>
    <property type="molecule type" value="Genomic_DNA"/>
</dbReference>
<organism evidence="3 4">
    <name type="scientific">Methanosarcina thermophila (strain ATCC 43570 / DSM 1825 / OCM 12 / VKM B-1830 / TM-1)</name>
    <dbReference type="NCBI Taxonomy" id="523844"/>
    <lineage>
        <taxon>Archaea</taxon>
        <taxon>Methanobacteriati</taxon>
        <taxon>Methanobacteriota</taxon>
        <taxon>Stenosarchaea group</taxon>
        <taxon>Methanomicrobia</taxon>
        <taxon>Methanosarcinales</taxon>
        <taxon>Methanosarcinaceae</taxon>
        <taxon>Methanosarcina</taxon>
    </lineage>
</organism>
<dbReference type="PANTHER" id="PTHR22911:SF79">
    <property type="entry name" value="MOBA-LIKE NTP TRANSFERASE DOMAIN-CONTAINING PROTEIN"/>
    <property type="match status" value="1"/>
</dbReference>
<accession>A0A0E3NBZ7</accession>
<dbReference type="SUPFAM" id="SSF103481">
    <property type="entry name" value="Multidrug resistance efflux transporter EmrE"/>
    <property type="match status" value="1"/>
</dbReference>
<dbReference type="AlphaFoldDB" id="A0A0E3NBZ7"/>